<dbReference type="GO" id="GO:0016788">
    <property type="term" value="F:hydrolase activity, acting on ester bonds"/>
    <property type="evidence" value="ECO:0007669"/>
    <property type="project" value="InterPro"/>
</dbReference>
<gene>
    <name evidence="6" type="primary">At1g28570_0</name>
    <name evidence="6" type="ORF">g.95378</name>
</gene>
<name>A0A1D1ZGB5_9ARAE</name>
<dbReference type="EMBL" id="GDJX01001920">
    <property type="protein sequence ID" value="JAT66016.1"/>
    <property type="molecule type" value="Transcribed_RNA"/>
</dbReference>
<proteinExistence type="inferred from homology"/>
<comment type="similarity">
    <text evidence="1">Belongs to the 'GDSL' lipolytic enzyme family.</text>
</comment>
<sequence>MRAATRSVLFLALAFPLAVPAAPLPVGGGRDEAPLEQSWADAIYNFGDSISDTGNFLLESGGGVIGSLPYGETIGKATGRFSDGLLMIDYLAMLLRLPYLPPYLNKSSNFNHGINFAVGGATALGPSFFIEKGVNLPTTNSSLNVQIQWFKSYLNSTCNTKGCAKILERALFLIGEIGGNDYNYAFWDNKSIEEVKTYVPHVVNAIVHAIKEVINLGATQLIVPGNFPIGCFPIYLTVFGKEDSIFDRRNCLRDWNEFAEFHNKYLQSSLNNLRRDYPNVLILYGDYYNAFLQLMDEANSY</sequence>
<feature type="signal peptide" evidence="5">
    <location>
        <begin position="1"/>
        <end position="21"/>
    </location>
</feature>
<keyword evidence="2 5" id="KW-0732">Signal</keyword>
<dbReference type="AlphaFoldDB" id="A0A1D1ZGB5"/>
<evidence type="ECO:0000256" key="3">
    <source>
        <dbReference type="ARBA" id="ARBA00022801"/>
    </source>
</evidence>
<dbReference type="PANTHER" id="PTHR22835:SF517">
    <property type="entry name" value="GDSL-LIKE LIPASE_ACYLHYDROLASE FAMILY PROTEIN, EXPRESSED"/>
    <property type="match status" value="1"/>
</dbReference>
<evidence type="ECO:0000256" key="4">
    <source>
        <dbReference type="ARBA" id="ARBA00023180"/>
    </source>
</evidence>
<feature type="chain" id="PRO_5008900977" evidence="5">
    <location>
        <begin position="22"/>
        <end position="301"/>
    </location>
</feature>
<evidence type="ECO:0000256" key="2">
    <source>
        <dbReference type="ARBA" id="ARBA00022729"/>
    </source>
</evidence>
<evidence type="ECO:0000313" key="6">
    <source>
        <dbReference type="EMBL" id="JAT66016.1"/>
    </source>
</evidence>
<protein>
    <submittedName>
        <fullName evidence="6">GDSL esterase/lipase At1g28570</fullName>
    </submittedName>
</protein>
<dbReference type="Pfam" id="PF00657">
    <property type="entry name" value="Lipase_GDSL"/>
    <property type="match status" value="1"/>
</dbReference>
<feature type="non-terminal residue" evidence="6">
    <location>
        <position position="301"/>
    </location>
</feature>
<dbReference type="PANTHER" id="PTHR22835">
    <property type="entry name" value="ZINC FINGER FYVE DOMAIN CONTAINING PROTEIN"/>
    <property type="match status" value="1"/>
</dbReference>
<evidence type="ECO:0000256" key="5">
    <source>
        <dbReference type="SAM" id="SignalP"/>
    </source>
</evidence>
<keyword evidence="3" id="KW-0378">Hydrolase</keyword>
<evidence type="ECO:0000256" key="1">
    <source>
        <dbReference type="ARBA" id="ARBA00008668"/>
    </source>
</evidence>
<dbReference type="InterPro" id="IPR001087">
    <property type="entry name" value="GDSL"/>
</dbReference>
<reference evidence="6" key="1">
    <citation type="submission" date="2015-07" db="EMBL/GenBank/DDBJ databases">
        <title>Transcriptome Assembly of Anthurium amnicola.</title>
        <authorList>
            <person name="Suzuki J."/>
        </authorList>
    </citation>
    <scope>NUCLEOTIDE SEQUENCE</scope>
</reference>
<organism evidence="6">
    <name type="scientific">Anthurium amnicola</name>
    <dbReference type="NCBI Taxonomy" id="1678845"/>
    <lineage>
        <taxon>Eukaryota</taxon>
        <taxon>Viridiplantae</taxon>
        <taxon>Streptophyta</taxon>
        <taxon>Embryophyta</taxon>
        <taxon>Tracheophyta</taxon>
        <taxon>Spermatophyta</taxon>
        <taxon>Magnoliopsida</taxon>
        <taxon>Liliopsida</taxon>
        <taxon>Araceae</taxon>
        <taxon>Pothoideae</taxon>
        <taxon>Potheae</taxon>
        <taxon>Anthurium</taxon>
    </lineage>
</organism>
<dbReference type="CDD" id="cd01837">
    <property type="entry name" value="SGNH_plant_lipase_like"/>
    <property type="match status" value="1"/>
</dbReference>
<dbReference type="InterPro" id="IPR035669">
    <property type="entry name" value="SGNH_plant_lipase-like"/>
</dbReference>
<keyword evidence="4" id="KW-0325">Glycoprotein</keyword>
<dbReference type="Gene3D" id="3.40.50.1110">
    <property type="entry name" value="SGNH hydrolase"/>
    <property type="match status" value="1"/>
</dbReference>
<dbReference type="InterPro" id="IPR036514">
    <property type="entry name" value="SGNH_hydro_sf"/>
</dbReference>
<accession>A0A1D1ZGB5</accession>